<accession>A0A7S7NWL1</accession>
<dbReference type="RefSeq" id="WP_194452797.1">
    <property type="nucleotide sequence ID" value="NZ_CP063849.1"/>
</dbReference>
<reference evidence="1 2" key="1">
    <citation type="submission" date="2020-10" db="EMBL/GenBank/DDBJ databases">
        <title>Complete genome sequence of Paludibaculum fermentans P105T, a facultatively anaerobic acidobacterium capable of dissimilatory Fe(III) reduction.</title>
        <authorList>
            <person name="Dedysh S.N."/>
            <person name="Beletsky A.V."/>
            <person name="Kulichevskaya I.S."/>
            <person name="Mardanov A.V."/>
            <person name="Ravin N.V."/>
        </authorList>
    </citation>
    <scope>NUCLEOTIDE SEQUENCE [LARGE SCALE GENOMIC DNA]</scope>
    <source>
        <strain evidence="1 2">P105</strain>
    </source>
</reference>
<sequence length="76" mass="8498">MGLNTRNADVERLAAEVAGLARESTTAATRNALLERRARLQPSEDRSVGPRNIRDYMERNIWPLVPPAELGRVLSK</sequence>
<evidence type="ECO:0000313" key="1">
    <source>
        <dbReference type="EMBL" id="QOY91143.1"/>
    </source>
</evidence>
<proteinExistence type="predicted"/>
<gene>
    <name evidence="1" type="ORF">IRI77_14700</name>
</gene>
<organism evidence="1 2">
    <name type="scientific">Paludibaculum fermentans</name>
    <dbReference type="NCBI Taxonomy" id="1473598"/>
    <lineage>
        <taxon>Bacteria</taxon>
        <taxon>Pseudomonadati</taxon>
        <taxon>Acidobacteriota</taxon>
        <taxon>Terriglobia</taxon>
        <taxon>Bryobacterales</taxon>
        <taxon>Bryobacteraceae</taxon>
        <taxon>Paludibaculum</taxon>
    </lineage>
</organism>
<protein>
    <submittedName>
        <fullName evidence="1">Type II toxin-antitoxin system VapB family antitoxin</fullName>
    </submittedName>
</protein>
<dbReference type="EMBL" id="CP063849">
    <property type="protein sequence ID" value="QOY91143.1"/>
    <property type="molecule type" value="Genomic_DNA"/>
</dbReference>
<evidence type="ECO:0000313" key="2">
    <source>
        <dbReference type="Proteomes" id="UP000593892"/>
    </source>
</evidence>
<dbReference type="Pfam" id="PF07704">
    <property type="entry name" value="PSK_trans_fac"/>
    <property type="match status" value="1"/>
</dbReference>
<keyword evidence="2" id="KW-1185">Reference proteome</keyword>
<dbReference type="InterPro" id="IPR011660">
    <property type="entry name" value="VapB-like"/>
</dbReference>
<dbReference type="KEGG" id="pfer:IRI77_14700"/>
<dbReference type="Proteomes" id="UP000593892">
    <property type="component" value="Chromosome"/>
</dbReference>
<name>A0A7S7NWL1_PALFE</name>
<dbReference type="AlphaFoldDB" id="A0A7S7NWL1"/>